<dbReference type="AlphaFoldDB" id="A0A1M2V8Z7"/>
<dbReference type="InterPro" id="IPR047415">
    <property type="entry name" value="Pcf11_CID"/>
</dbReference>
<dbReference type="STRING" id="154538.A0A1M2V8Z7"/>
<comment type="caution">
    <text evidence="3">The sequence shown here is derived from an EMBL/GenBank/DDBJ whole genome shotgun (WGS) entry which is preliminary data.</text>
</comment>
<dbReference type="SMART" id="SM00670">
    <property type="entry name" value="PINc"/>
    <property type="match status" value="1"/>
</dbReference>
<dbReference type="GO" id="GO:0006369">
    <property type="term" value="P:termination of RNA polymerase II transcription"/>
    <property type="evidence" value="ECO:0007669"/>
    <property type="project" value="InterPro"/>
</dbReference>
<organism evidence="3 4">
    <name type="scientific">Trametes pubescens</name>
    <name type="common">White-rot fungus</name>
    <dbReference type="NCBI Taxonomy" id="154538"/>
    <lineage>
        <taxon>Eukaryota</taxon>
        <taxon>Fungi</taxon>
        <taxon>Dikarya</taxon>
        <taxon>Basidiomycota</taxon>
        <taxon>Agaricomycotina</taxon>
        <taxon>Agaricomycetes</taxon>
        <taxon>Polyporales</taxon>
        <taxon>Polyporaceae</taxon>
        <taxon>Trametes</taxon>
    </lineage>
</organism>
<protein>
    <recommendedName>
        <fullName evidence="2">CID domain-containing protein</fullName>
    </recommendedName>
</protein>
<feature type="domain" description="CID" evidence="2">
    <location>
        <begin position="45"/>
        <end position="180"/>
    </location>
</feature>
<dbReference type="GO" id="GO:0031124">
    <property type="term" value="P:mRNA 3'-end processing"/>
    <property type="evidence" value="ECO:0007669"/>
    <property type="project" value="InterPro"/>
</dbReference>
<dbReference type="PANTHER" id="PTHR15921:SF3">
    <property type="entry name" value="PRE-MRNA CLEAVAGE COMPLEX 2 PROTEIN PCF11"/>
    <property type="match status" value="1"/>
</dbReference>
<dbReference type="Pfam" id="PF04818">
    <property type="entry name" value="CID"/>
    <property type="match status" value="1"/>
</dbReference>
<dbReference type="InterPro" id="IPR002716">
    <property type="entry name" value="PIN_dom"/>
</dbReference>
<accession>A0A1M2V8Z7</accession>
<dbReference type="InterPro" id="IPR054127">
    <property type="entry name" value="Pcf11_C"/>
</dbReference>
<dbReference type="Proteomes" id="UP000184267">
    <property type="component" value="Unassembled WGS sequence"/>
</dbReference>
<dbReference type="OrthoDB" id="2129491at2759"/>
<dbReference type="SMART" id="SM00582">
    <property type="entry name" value="RPR"/>
    <property type="match status" value="1"/>
</dbReference>
<name>A0A1M2V8Z7_TRAPU</name>
<dbReference type="Pfam" id="PF13638">
    <property type="entry name" value="PIN_4"/>
    <property type="match status" value="1"/>
</dbReference>
<dbReference type="InterPro" id="IPR008942">
    <property type="entry name" value="ENTH_VHS"/>
</dbReference>
<dbReference type="Gene3D" id="3.40.50.1010">
    <property type="entry name" value="5'-nuclease"/>
    <property type="match status" value="1"/>
</dbReference>
<dbReference type="GO" id="GO:0005849">
    <property type="term" value="C:mRNA cleavage factor complex"/>
    <property type="evidence" value="ECO:0007669"/>
    <property type="project" value="TreeGrafter"/>
</dbReference>
<dbReference type="InterPro" id="IPR006569">
    <property type="entry name" value="CID_dom"/>
</dbReference>
<keyword evidence="4" id="KW-1185">Reference proteome</keyword>
<dbReference type="EMBL" id="MNAD01001558">
    <property type="protein sequence ID" value="OJT04130.1"/>
    <property type="molecule type" value="Genomic_DNA"/>
</dbReference>
<dbReference type="InterPro" id="IPR029060">
    <property type="entry name" value="PIN-like_dom_sf"/>
</dbReference>
<dbReference type="GO" id="GO:0005737">
    <property type="term" value="C:cytoplasm"/>
    <property type="evidence" value="ECO:0007669"/>
    <property type="project" value="TreeGrafter"/>
</dbReference>
<dbReference type="SUPFAM" id="SSF48464">
    <property type="entry name" value="ENTH/VHS domain"/>
    <property type="match status" value="1"/>
</dbReference>
<evidence type="ECO:0000313" key="3">
    <source>
        <dbReference type="EMBL" id="OJT04130.1"/>
    </source>
</evidence>
<dbReference type="PROSITE" id="PS51391">
    <property type="entry name" value="CID"/>
    <property type="match status" value="1"/>
</dbReference>
<dbReference type="FunFam" id="1.25.40.90:FF:000016">
    <property type="entry name" value="mRNA cleavage factor complex component Pcf11"/>
    <property type="match status" value="1"/>
</dbReference>
<gene>
    <name evidence="3" type="ORF">TRAPUB_5175</name>
</gene>
<evidence type="ECO:0000256" key="1">
    <source>
        <dbReference type="SAM" id="MobiDB-lite"/>
    </source>
</evidence>
<feature type="region of interest" description="Disordered" evidence="1">
    <location>
        <begin position="575"/>
        <end position="631"/>
    </location>
</feature>
<dbReference type="InterPro" id="IPR045154">
    <property type="entry name" value="PCF11-like"/>
</dbReference>
<dbReference type="GO" id="GO:0004540">
    <property type="term" value="F:RNA nuclease activity"/>
    <property type="evidence" value="ECO:0007669"/>
    <property type="project" value="UniProtKB-ARBA"/>
</dbReference>
<evidence type="ECO:0000313" key="4">
    <source>
        <dbReference type="Proteomes" id="UP000184267"/>
    </source>
</evidence>
<dbReference type="CDD" id="cd18727">
    <property type="entry name" value="PIN_Swt1-like"/>
    <property type="match status" value="1"/>
</dbReference>
<feature type="region of interest" description="Disordered" evidence="1">
    <location>
        <begin position="290"/>
        <end position="315"/>
    </location>
</feature>
<dbReference type="SUPFAM" id="SSF88723">
    <property type="entry name" value="PIN domain-like"/>
    <property type="match status" value="1"/>
</dbReference>
<dbReference type="Pfam" id="PF21936">
    <property type="entry name" value="Pcf11_C"/>
    <property type="match status" value="1"/>
</dbReference>
<dbReference type="CDD" id="cd16982">
    <property type="entry name" value="CID_Pcf11"/>
    <property type="match status" value="1"/>
</dbReference>
<dbReference type="Gene3D" id="1.25.40.90">
    <property type="match status" value="1"/>
</dbReference>
<feature type="compositionally biased region" description="Pro residues" evidence="1">
    <location>
        <begin position="290"/>
        <end position="299"/>
    </location>
</feature>
<sequence length="1005" mass="112395">MSLYPQSATYNQMAYPPQGYGSPVPPPNAYYPPPPAPQPVYQHFDPNTFRRDYATRLSQLTVNSRPIIQSLSMIAQEFTRFADVVVQCIEQHIRRVPAWMKLPAFYLLDAISKNVYDPYARHFGPVVANLFIETYEAVDQTTRSKMEEMLLTWRNGAPNSRELFGVVPQLAIEQHIWGSGASHNNASGSRATSTSAISQAQALSELEFVLAQKERTVQSNPYDKTTQHHVNILQQLRSLVQVGVSQEELKQILAQLRALATTAAPAMQPPAPAHAPAHYASAPTYAPPPPMPVAPPPVPQHSYAQHSYSVPPEQPKVESIDLSRFLTSQPAPTASTSTAAPVSDITNLFNALVKAGVVGTPTNVGATSKSEERVSSVDPQREAVRAYRKSVLSHKINLTSSDITRQRPPIVNLLYQNLPTQCKQCAVRFPGDVRGKKLLEDHLDMHFRQNRKASQAIGRGHSRSWFITLEDWVHSDSVDLKGKGRADGRSLTSKAAVAEEAAKREAELRAMHVVVPPGDEAKPISCPICKEHLKSEFLEDDEEWVWRNAVKKEDRIYHATCHAEAVASKSTLAVRLRNETSSRSRSRTPETPPKDYLLSESPSPSKRAGLKRKAEDESANPATNEMDAPQDAFPTNQKYLHVVIDTNVLIDYCGIVEQFCADVEKAGYPILIIIPSVVLGELDGLKNRPELQWFARQATTWLLKKVKERRTVKLQSAKETQSPAVPPSDTDDMRKNDLAIRDCCLFFADLRRGHGVRLVSMDKILNLECQKEVPTSPGLETYIPPRRSWSSRQFAEALGLPLDPFHEREAFPRYRPSRTRQRLAQTEAPAVPATQSVLDDDMMDIDESDVADAAAPEEYLPTYAWNALHAQFGEHFTLVLRDLCYRVHLESGDIIAVSNSKHAPEWRRRAMPEWSADLCLDYLRTKKAFGGPGYMGRFLLPRGVPGWKKGQDWSHKMWELELDGLEEVGRTFRDGALLSSVAAVRPHIDEVMLEESLQSRPTMNA</sequence>
<dbReference type="GO" id="GO:0000993">
    <property type="term" value="F:RNA polymerase II complex binding"/>
    <property type="evidence" value="ECO:0007669"/>
    <property type="project" value="InterPro"/>
</dbReference>
<dbReference type="PANTHER" id="PTHR15921">
    <property type="entry name" value="PRE-MRNA CLEAVAGE COMPLEX II"/>
    <property type="match status" value="1"/>
</dbReference>
<reference evidence="3 4" key="1">
    <citation type="submission" date="2016-10" db="EMBL/GenBank/DDBJ databases">
        <title>Genome sequence of the basidiomycete white-rot fungus Trametes pubescens.</title>
        <authorList>
            <person name="Makela M.R."/>
            <person name="Granchi Z."/>
            <person name="Peng M."/>
            <person name="De Vries R.P."/>
            <person name="Grigoriev I."/>
            <person name="Riley R."/>
            <person name="Hilden K."/>
        </authorList>
    </citation>
    <scope>NUCLEOTIDE SEQUENCE [LARGE SCALE GENOMIC DNA]</scope>
    <source>
        <strain evidence="3 4">FBCC735</strain>
    </source>
</reference>
<proteinExistence type="predicted"/>
<dbReference type="GO" id="GO:0003729">
    <property type="term" value="F:mRNA binding"/>
    <property type="evidence" value="ECO:0007669"/>
    <property type="project" value="InterPro"/>
</dbReference>
<evidence type="ECO:0000259" key="2">
    <source>
        <dbReference type="PROSITE" id="PS51391"/>
    </source>
</evidence>